<evidence type="ECO:0000256" key="9">
    <source>
        <dbReference type="ARBA" id="ARBA00023239"/>
    </source>
</evidence>
<feature type="binding site" evidence="10">
    <location>
        <position position="478"/>
    </location>
    <ligand>
        <name>Mg(2+)</name>
        <dbReference type="ChEBI" id="CHEBI:18420"/>
    </ligand>
</feature>
<name>A0A4Q9MWI8_9APHY</name>
<evidence type="ECO:0000259" key="13">
    <source>
        <dbReference type="Pfam" id="PF02775"/>
    </source>
</evidence>
<dbReference type="PIRSF" id="PIRSF036565">
    <property type="entry name" value="Pyruvt_ip_decrb"/>
    <property type="match status" value="1"/>
</dbReference>
<dbReference type="FunFam" id="3.40.50.970:FF:000019">
    <property type="entry name" value="Pyruvate decarboxylase isozyme"/>
    <property type="match status" value="1"/>
</dbReference>
<dbReference type="GO" id="GO:0005829">
    <property type="term" value="C:cytosol"/>
    <property type="evidence" value="ECO:0007669"/>
    <property type="project" value="TreeGrafter"/>
</dbReference>
<dbReference type="GO" id="GO:0004737">
    <property type="term" value="F:pyruvate decarboxylase activity"/>
    <property type="evidence" value="ECO:0007669"/>
    <property type="project" value="TreeGrafter"/>
</dbReference>
<dbReference type="STRING" id="114155.A0A4Q9MWI8"/>
<evidence type="ECO:0000313" key="16">
    <source>
        <dbReference type="EMBL" id="TBU59212.1"/>
    </source>
</evidence>
<evidence type="ECO:0000256" key="5">
    <source>
        <dbReference type="ARBA" id="ARBA00022793"/>
    </source>
</evidence>
<keyword evidence="7 11" id="KW-0786">Thiamine pyrophosphate</keyword>
<keyword evidence="5" id="KW-0210">Decarboxylase</keyword>
<comment type="cofactor">
    <cofactor evidence="10">
        <name>Mg(2+)</name>
        <dbReference type="ChEBI" id="CHEBI:18420"/>
    </cofactor>
    <text evidence="10">Binds 1 Mg(2+) per subunit.</text>
</comment>
<dbReference type="GO" id="GO:0000287">
    <property type="term" value="F:magnesium ion binding"/>
    <property type="evidence" value="ECO:0007669"/>
    <property type="project" value="InterPro"/>
</dbReference>
<dbReference type="SUPFAM" id="SSF52467">
    <property type="entry name" value="DHS-like NAD/FAD-binding domain"/>
    <property type="match status" value="1"/>
</dbReference>
<dbReference type="AlphaFoldDB" id="A0A4Q9MWI8"/>
<dbReference type="InterPro" id="IPR012001">
    <property type="entry name" value="Thiamin_PyroP_enz_TPP-bd_dom"/>
</dbReference>
<dbReference type="InterPro" id="IPR047214">
    <property type="entry name" value="TPP_PDC_IPDC"/>
</dbReference>
<evidence type="ECO:0000256" key="4">
    <source>
        <dbReference type="ARBA" id="ARBA00022723"/>
    </source>
</evidence>
<dbReference type="InterPro" id="IPR012000">
    <property type="entry name" value="Thiamin_PyroP_enz_cen_dom"/>
</dbReference>
<dbReference type="Pfam" id="PF02775">
    <property type="entry name" value="TPP_enzyme_C"/>
    <property type="match status" value="1"/>
</dbReference>
<evidence type="ECO:0000256" key="11">
    <source>
        <dbReference type="RuleBase" id="RU362132"/>
    </source>
</evidence>
<dbReference type="FunFam" id="3.40.50.970:FF:000024">
    <property type="entry name" value="Pyruvate decarboxylase isozyme"/>
    <property type="match status" value="1"/>
</dbReference>
<dbReference type="CDD" id="cd07038">
    <property type="entry name" value="TPP_PYR_PDC_IPDC_like"/>
    <property type="match status" value="1"/>
</dbReference>
<evidence type="ECO:0000256" key="8">
    <source>
        <dbReference type="ARBA" id="ARBA00023128"/>
    </source>
</evidence>
<evidence type="ECO:0000259" key="14">
    <source>
        <dbReference type="Pfam" id="PF02776"/>
    </source>
</evidence>
<evidence type="ECO:0000313" key="17">
    <source>
        <dbReference type="Proteomes" id="UP000292082"/>
    </source>
</evidence>
<dbReference type="GO" id="GO:0030976">
    <property type="term" value="F:thiamine pyrophosphate binding"/>
    <property type="evidence" value="ECO:0007669"/>
    <property type="project" value="InterPro"/>
</dbReference>
<dbReference type="InterPro" id="IPR029035">
    <property type="entry name" value="DHS-like_NAD/FAD-binding_dom"/>
</dbReference>
<dbReference type="InterPro" id="IPR011766">
    <property type="entry name" value="TPP_enzyme_TPP-bd"/>
</dbReference>
<dbReference type="SUPFAM" id="SSF52518">
    <property type="entry name" value="Thiamin diphosphate-binding fold (THDP-binding)"/>
    <property type="match status" value="2"/>
</dbReference>
<dbReference type="InterPro" id="IPR047213">
    <property type="entry name" value="TPP_PYR_PDC_IPDC-like"/>
</dbReference>
<dbReference type="GO" id="GO:0000949">
    <property type="term" value="P:aromatic amino acid family catabolic process to alcohol via Ehrlich pathway"/>
    <property type="evidence" value="ECO:0007669"/>
    <property type="project" value="TreeGrafter"/>
</dbReference>
<evidence type="ECO:0000313" key="15">
    <source>
        <dbReference type="EMBL" id="TBU31787.1"/>
    </source>
</evidence>
<dbReference type="GO" id="GO:0005634">
    <property type="term" value="C:nucleus"/>
    <property type="evidence" value="ECO:0007669"/>
    <property type="project" value="TreeGrafter"/>
</dbReference>
<keyword evidence="6 10" id="KW-0460">Magnesium</keyword>
<proteinExistence type="inferred from homology"/>
<dbReference type="PANTHER" id="PTHR43452:SF30">
    <property type="entry name" value="PYRUVATE DECARBOXYLASE ISOZYME 1-RELATED"/>
    <property type="match status" value="1"/>
</dbReference>
<keyword evidence="8" id="KW-0496">Mitochondrion</keyword>
<comment type="subcellular location">
    <subcellularLocation>
        <location evidence="2">Mitochondrion</location>
    </subcellularLocation>
</comment>
<keyword evidence="17" id="KW-1185">Reference proteome</keyword>
<protein>
    <submittedName>
        <fullName evidence="15">Pyruvate decarboxylase</fullName>
    </submittedName>
</protein>
<dbReference type="Gene3D" id="3.40.50.970">
    <property type="match status" value="2"/>
</dbReference>
<dbReference type="EMBL" id="ML145116">
    <property type="protein sequence ID" value="TBU59212.1"/>
    <property type="molecule type" value="Genomic_DNA"/>
</dbReference>
<keyword evidence="15" id="KW-0670">Pyruvate</keyword>
<evidence type="ECO:0000256" key="3">
    <source>
        <dbReference type="ARBA" id="ARBA00007812"/>
    </source>
</evidence>
<evidence type="ECO:0000259" key="12">
    <source>
        <dbReference type="Pfam" id="PF00205"/>
    </source>
</evidence>
<sequence>MTTQAVASLQAEVNKLRHELQTLKVGGESSSLAGETLYVGQYLVERLAQLGVTKMFGVPGDFNLGFLDFVEDHPKIDWVGNCNELNAAYAADGYARVHDGKLGVLTTTFGVGELSAMNGIAGAFSEHVPVLHIVGVPSTGQQKAKPMLHHTLGDGRFDAYYKVAQEITISQATLTSKENAAAEIDRVITDCLVLARPVYLMLPTDLAYERIPSARLKTPLNTQPPENDPDVENFVLDEIVKLVDEAQNDVIILVDACAIRHGVKNEVKELYERTGYPVYAAPMGKTAVDESYERYGGIYVGSISHDAIKEKVENAKLILSIGALKSDFNTGNFTYHIPVTRTVEFHSDHTRVQFAGFPGIGMKRLLPKLTQRLQPFKEGAVGLEVGKYIPEIPKEDTDEITQTYLWPRVGKFFKSNDVIVAETGTSSFGILDIPLPAGATFLSQILWGSIGWTVGSTLGAAYAAQDRGLGRTILFIGDGSLQLTVQELSVMIHRGLKPIIFVLNNSGYTIERYLHGMDRKYNDINNWRWTKLLETFGGEEGKTVKSYQVRTKQELSDLLDDQTFDSAEVIQLVEMIMPQKDAPRALKVQAELSGKSNRYAAEILTETVRLK</sequence>
<evidence type="ECO:0000256" key="7">
    <source>
        <dbReference type="ARBA" id="ARBA00023052"/>
    </source>
</evidence>
<dbReference type="InterPro" id="IPR012110">
    <property type="entry name" value="PDC/IPDC-like"/>
</dbReference>
<dbReference type="Proteomes" id="UP000292957">
    <property type="component" value="Unassembled WGS sequence"/>
</dbReference>
<evidence type="ECO:0000256" key="6">
    <source>
        <dbReference type="ARBA" id="ARBA00022842"/>
    </source>
</evidence>
<dbReference type="CDD" id="cd02005">
    <property type="entry name" value="TPP_PDC_IPDC"/>
    <property type="match status" value="1"/>
</dbReference>
<evidence type="ECO:0000256" key="1">
    <source>
        <dbReference type="ARBA" id="ARBA00001964"/>
    </source>
</evidence>
<feature type="domain" description="Thiamine pyrophosphate enzyme N-terminal TPP-binding" evidence="14">
    <location>
        <begin position="39"/>
        <end position="149"/>
    </location>
</feature>
<evidence type="ECO:0000256" key="2">
    <source>
        <dbReference type="ARBA" id="ARBA00004173"/>
    </source>
</evidence>
<keyword evidence="9" id="KW-0456">Lyase</keyword>
<evidence type="ECO:0000256" key="10">
    <source>
        <dbReference type="PIRSR" id="PIRSR036565-2"/>
    </source>
</evidence>
<feature type="domain" description="Thiamine pyrophosphate enzyme central" evidence="12">
    <location>
        <begin position="236"/>
        <end position="352"/>
    </location>
</feature>
<dbReference type="PANTHER" id="PTHR43452">
    <property type="entry name" value="PYRUVATE DECARBOXYLASE"/>
    <property type="match status" value="1"/>
</dbReference>
<dbReference type="OrthoDB" id="3970464at2759"/>
<reference evidence="15 17" key="1">
    <citation type="submission" date="2019-01" db="EMBL/GenBank/DDBJ databases">
        <title>Draft genome sequences of three monokaryotic isolates of the white-rot basidiomycete fungus Dichomitus squalens.</title>
        <authorList>
            <consortium name="DOE Joint Genome Institute"/>
            <person name="Lopez S.C."/>
            <person name="Andreopoulos B."/>
            <person name="Pangilinan J."/>
            <person name="Lipzen A."/>
            <person name="Riley R."/>
            <person name="Ahrendt S."/>
            <person name="Ng V."/>
            <person name="Barry K."/>
            <person name="Daum C."/>
            <person name="Grigoriev I.V."/>
            <person name="Hilden K.S."/>
            <person name="Makela M.R."/>
            <person name="de Vries R.P."/>
        </authorList>
    </citation>
    <scope>NUCLEOTIDE SEQUENCE [LARGE SCALE GENOMIC DNA]</scope>
    <source>
        <strain evidence="16 17">CBS 464.89</strain>
        <strain evidence="15">OM18370.1</strain>
    </source>
</reference>
<feature type="binding site" evidence="10">
    <location>
        <position position="507"/>
    </location>
    <ligand>
        <name>Mg(2+)</name>
        <dbReference type="ChEBI" id="CHEBI:18420"/>
    </ligand>
</feature>
<feature type="domain" description="Thiamine pyrophosphate enzyme TPP-binding" evidence="13">
    <location>
        <begin position="439"/>
        <end position="557"/>
    </location>
</feature>
<dbReference type="Pfam" id="PF02776">
    <property type="entry name" value="TPP_enzyme_N"/>
    <property type="match status" value="1"/>
</dbReference>
<dbReference type="Proteomes" id="UP000292082">
    <property type="component" value="Unassembled WGS sequence"/>
</dbReference>
<accession>A0A4Q9MWI8</accession>
<comment type="similarity">
    <text evidence="3 11">Belongs to the TPP enzyme family.</text>
</comment>
<keyword evidence="4 10" id="KW-0479">Metal-binding</keyword>
<dbReference type="GO" id="GO:0005739">
    <property type="term" value="C:mitochondrion"/>
    <property type="evidence" value="ECO:0007669"/>
    <property type="project" value="UniProtKB-SubCell"/>
</dbReference>
<gene>
    <name evidence="16" type="ORF">BD310DRAFT_925506</name>
    <name evidence="15" type="ORF">BD311DRAFT_751598</name>
</gene>
<comment type="cofactor">
    <cofactor evidence="1">
        <name>thiamine diphosphate</name>
        <dbReference type="ChEBI" id="CHEBI:58937"/>
    </cofactor>
</comment>
<dbReference type="Gene3D" id="3.40.50.1220">
    <property type="entry name" value="TPP-binding domain"/>
    <property type="match status" value="1"/>
</dbReference>
<feature type="binding site" evidence="10">
    <location>
        <position position="505"/>
    </location>
    <ligand>
        <name>Mg(2+)</name>
        <dbReference type="ChEBI" id="CHEBI:18420"/>
    </ligand>
</feature>
<organism evidence="15">
    <name type="scientific">Dichomitus squalens</name>
    <dbReference type="NCBI Taxonomy" id="114155"/>
    <lineage>
        <taxon>Eukaryota</taxon>
        <taxon>Fungi</taxon>
        <taxon>Dikarya</taxon>
        <taxon>Basidiomycota</taxon>
        <taxon>Agaricomycotina</taxon>
        <taxon>Agaricomycetes</taxon>
        <taxon>Polyporales</taxon>
        <taxon>Polyporaceae</taxon>
        <taxon>Dichomitus</taxon>
    </lineage>
</organism>
<dbReference type="InterPro" id="IPR029061">
    <property type="entry name" value="THDP-binding"/>
</dbReference>
<dbReference type="Pfam" id="PF00205">
    <property type="entry name" value="TPP_enzyme_M"/>
    <property type="match status" value="1"/>
</dbReference>
<dbReference type="EMBL" id="ML143397">
    <property type="protein sequence ID" value="TBU31787.1"/>
    <property type="molecule type" value="Genomic_DNA"/>
</dbReference>